<feature type="region of interest" description="Disordered" evidence="1">
    <location>
        <begin position="103"/>
        <end position="132"/>
    </location>
</feature>
<feature type="compositionally biased region" description="Basic residues" evidence="1">
    <location>
        <begin position="28"/>
        <end position="44"/>
    </location>
</feature>
<comment type="caution">
    <text evidence="4">The sequence shown here is derived from an EMBL/GenBank/DDBJ whole genome shotgun (WGS) entry which is preliminary data.</text>
</comment>
<name>A0A9N7NKV8_STRHE</name>
<dbReference type="OrthoDB" id="925240at2759"/>
<dbReference type="PANTHER" id="PTHR23272">
    <property type="entry name" value="BED FINGER-RELATED"/>
    <property type="match status" value="1"/>
</dbReference>
<evidence type="ECO:0000313" key="5">
    <source>
        <dbReference type="Proteomes" id="UP001153555"/>
    </source>
</evidence>
<feature type="compositionally biased region" description="Acidic residues" evidence="1">
    <location>
        <begin position="108"/>
        <end position="120"/>
    </location>
</feature>
<reference evidence="4" key="1">
    <citation type="submission" date="2019-12" db="EMBL/GenBank/DDBJ databases">
        <authorList>
            <person name="Scholes J."/>
        </authorList>
    </citation>
    <scope>NUCLEOTIDE SEQUENCE</scope>
</reference>
<evidence type="ECO:0000259" key="3">
    <source>
        <dbReference type="Pfam" id="PF14372"/>
    </source>
</evidence>
<dbReference type="SUPFAM" id="SSF53098">
    <property type="entry name" value="Ribonuclease H-like"/>
    <property type="match status" value="1"/>
</dbReference>
<feature type="region of interest" description="Disordered" evidence="1">
    <location>
        <begin position="548"/>
        <end position="567"/>
    </location>
</feature>
<dbReference type="AlphaFoldDB" id="A0A9N7NKV8"/>
<feature type="compositionally biased region" description="Basic and acidic residues" evidence="1">
    <location>
        <begin position="7"/>
        <end position="16"/>
    </location>
</feature>
<protein>
    <recommendedName>
        <fullName evidence="6">Transposase</fullName>
    </recommendedName>
</protein>
<dbReference type="PANTHER" id="PTHR23272:SF161">
    <property type="entry name" value="ZINC FINGER BED DOMAIN-CONTAINING PROTEIN RICESLEEPER 1-LIKE"/>
    <property type="match status" value="1"/>
</dbReference>
<keyword evidence="5" id="KW-1185">Reference proteome</keyword>
<feature type="region of interest" description="Disordered" evidence="1">
    <location>
        <begin position="481"/>
        <end position="500"/>
    </location>
</feature>
<feature type="compositionally biased region" description="Polar residues" evidence="1">
    <location>
        <begin position="548"/>
        <end position="560"/>
    </location>
</feature>
<dbReference type="Proteomes" id="UP001153555">
    <property type="component" value="Unassembled WGS sequence"/>
</dbReference>
<evidence type="ECO:0000256" key="1">
    <source>
        <dbReference type="SAM" id="MobiDB-lite"/>
    </source>
</evidence>
<dbReference type="GO" id="GO:0046983">
    <property type="term" value="F:protein dimerization activity"/>
    <property type="evidence" value="ECO:0007669"/>
    <property type="project" value="InterPro"/>
</dbReference>
<gene>
    <name evidence="4" type="ORF">SHERM_28082</name>
</gene>
<dbReference type="Pfam" id="PF05699">
    <property type="entry name" value="Dimer_Tnp_hAT"/>
    <property type="match status" value="1"/>
</dbReference>
<sequence length="618" mass="69658">MASCSDKTSDSQKSDKDQDEIEKEGKRLGQKKVPRQNSRNKSKRAHEQTETKKKSWVWKHFAVVQKPLMSRNEEGIMVQVGLTNRAQCRQAFDRLAEEEDTKYKSYFDEDDEENEEEGEDVGTVGRGKKVGPPTDDDWEKAVAFVKFLRVFFDVTLNVSASSKPTAHKAFHDIVSIKCEIEEIFDAPITNHSTDYEKTLFNMSVQMRSKYNKYFDSLDDVNQLLVVALVLDPRFKLRYFTKVLERMLNYDAFTIKMKTERLKELIVTLTDLYASMNGVQNSSTKRIDGVETGTESGSSCSSKKLTGKKAKMMEDWKKDLEDVDAVVVAHEVDRYLLDPIEKPGPGIEFDILSWWRIMGGKYPNLQALAKDVLAIQVSTVASESSFSTGKRVIDPHRSSLTPRSVEALICLQSWLKSDTITTLAYTPTPDEIEWLEKTEQEHFIFLFIFKLKSNPPSFTIKFGHHLVAPASPRRLSSGDLHIGAPSSHHHQAAFTNPQPPHTATTDLATRHHVHVGSSPFTTRSVVVRPSPSVRVQTFTPFNSHHIYTSSTAPFEQPASRSSHPRPYEPLSTAHVLTLANPLSQAHDQAILVQIRARASRSVRASTKTIPAASDLSYST</sequence>
<evidence type="ECO:0008006" key="6">
    <source>
        <dbReference type="Google" id="ProtNLM"/>
    </source>
</evidence>
<accession>A0A9N7NKV8</accession>
<evidence type="ECO:0000313" key="4">
    <source>
        <dbReference type="EMBL" id="CAA0832808.1"/>
    </source>
</evidence>
<organism evidence="4 5">
    <name type="scientific">Striga hermonthica</name>
    <name type="common">Purple witchweed</name>
    <name type="synonym">Buchnera hermonthica</name>
    <dbReference type="NCBI Taxonomy" id="68872"/>
    <lineage>
        <taxon>Eukaryota</taxon>
        <taxon>Viridiplantae</taxon>
        <taxon>Streptophyta</taxon>
        <taxon>Embryophyta</taxon>
        <taxon>Tracheophyta</taxon>
        <taxon>Spermatophyta</taxon>
        <taxon>Magnoliopsida</taxon>
        <taxon>eudicotyledons</taxon>
        <taxon>Gunneridae</taxon>
        <taxon>Pentapetalae</taxon>
        <taxon>asterids</taxon>
        <taxon>lamiids</taxon>
        <taxon>Lamiales</taxon>
        <taxon>Orobanchaceae</taxon>
        <taxon>Buchnereae</taxon>
        <taxon>Striga</taxon>
    </lineage>
</organism>
<feature type="domain" description="hAT-like transposase RNase-H fold" evidence="3">
    <location>
        <begin position="159"/>
        <end position="264"/>
    </location>
</feature>
<dbReference type="InterPro" id="IPR012337">
    <property type="entry name" value="RNaseH-like_sf"/>
</dbReference>
<dbReference type="EMBL" id="CACSLK010027837">
    <property type="protein sequence ID" value="CAA0832808.1"/>
    <property type="molecule type" value="Genomic_DNA"/>
</dbReference>
<dbReference type="InterPro" id="IPR008906">
    <property type="entry name" value="HATC_C_dom"/>
</dbReference>
<feature type="region of interest" description="Disordered" evidence="1">
    <location>
        <begin position="1"/>
        <end position="54"/>
    </location>
</feature>
<feature type="domain" description="HAT C-terminal dimerisation" evidence="2">
    <location>
        <begin position="330"/>
        <end position="414"/>
    </location>
</feature>
<evidence type="ECO:0000259" key="2">
    <source>
        <dbReference type="Pfam" id="PF05699"/>
    </source>
</evidence>
<dbReference type="Pfam" id="PF14372">
    <property type="entry name" value="hAT-like_RNase-H"/>
    <property type="match status" value="1"/>
</dbReference>
<dbReference type="InterPro" id="IPR025525">
    <property type="entry name" value="hAT-like_transposase_RNase-H"/>
</dbReference>
<proteinExistence type="predicted"/>
<dbReference type="GO" id="GO:0003677">
    <property type="term" value="F:DNA binding"/>
    <property type="evidence" value="ECO:0007669"/>
    <property type="project" value="InterPro"/>
</dbReference>